<dbReference type="RefSeq" id="WP_241275298.1">
    <property type="nucleotide sequence ID" value="NZ_JAKZGS010000010.1"/>
</dbReference>
<gene>
    <name evidence="1" type="ORF">MM236_12395</name>
</gene>
<reference evidence="1" key="1">
    <citation type="submission" date="2022-03" db="EMBL/GenBank/DDBJ databases">
        <title>De novo assembled genomes of Belliella spp. (Cyclobacteriaceae) strains.</title>
        <authorList>
            <person name="Szabo A."/>
            <person name="Korponai K."/>
            <person name="Felfoldi T."/>
        </authorList>
    </citation>
    <scope>NUCLEOTIDE SEQUENCE</scope>
    <source>
        <strain evidence="1">DSM 107340</strain>
    </source>
</reference>
<organism evidence="1 2">
    <name type="scientific">Belliella calami</name>
    <dbReference type="NCBI Taxonomy" id="2923436"/>
    <lineage>
        <taxon>Bacteria</taxon>
        <taxon>Pseudomonadati</taxon>
        <taxon>Bacteroidota</taxon>
        <taxon>Cytophagia</taxon>
        <taxon>Cytophagales</taxon>
        <taxon>Cyclobacteriaceae</taxon>
        <taxon>Belliella</taxon>
    </lineage>
</organism>
<comment type="caution">
    <text evidence="1">The sequence shown here is derived from an EMBL/GenBank/DDBJ whole genome shotgun (WGS) entry which is preliminary data.</text>
</comment>
<protein>
    <submittedName>
        <fullName evidence="1">Uncharacterized protein</fullName>
    </submittedName>
</protein>
<name>A0ABS9UQA2_9BACT</name>
<accession>A0ABS9UQA2</accession>
<evidence type="ECO:0000313" key="2">
    <source>
        <dbReference type="Proteomes" id="UP001165488"/>
    </source>
</evidence>
<keyword evidence="2" id="KW-1185">Reference proteome</keyword>
<proteinExistence type="predicted"/>
<sequence>MKGINYNFGFDIESGKKLIYQINAYWVSEDKSMPNFNSGGPTIDLSEFIDNQVGSKSLLNHTIITGLEAGLGYKVLDKNRVKLILSTGFNFQRLIYNEIQTAVIPDQSNMTNFGIYSFSYNKNHLGYHGGITGLAKLTQRIWIGPEIKWRGYFGVNPPIHPVIFNSLDIDSINMNVKLVFDL</sequence>
<dbReference type="EMBL" id="JAKZGS010000010">
    <property type="protein sequence ID" value="MCH7398795.1"/>
    <property type="molecule type" value="Genomic_DNA"/>
</dbReference>
<dbReference type="Proteomes" id="UP001165488">
    <property type="component" value="Unassembled WGS sequence"/>
</dbReference>
<evidence type="ECO:0000313" key="1">
    <source>
        <dbReference type="EMBL" id="MCH7398795.1"/>
    </source>
</evidence>